<dbReference type="InterPro" id="IPR009078">
    <property type="entry name" value="Ferritin-like_SF"/>
</dbReference>
<gene>
    <name evidence="2" type="ORF">FAZ19_17825</name>
</gene>
<dbReference type="Proteomes" id="UP000309872">
    <property type="component" value="Unassembled WGS sequence"/>
</dbReference>
<dbReference type="Gene3D" id="1.20.1260.10">
    <property type="match status" value="1"/>
</dbReference>
<dbReference type="OrthoDB" id="282393at2"/>
<organism evidence="2 3">
    <name type="scientific">Sphingobacterium alkalisoli</name>
    <dbReference type="NCBI Taxonomy" id="1874115"/>
    <lineage>
        <taxon>Bacteria</taxon>
        <taxon>Pseudomonadati</taxon>
        <taxon>Bacteroidota</taxon>
        <taxon>Sphingobacteriia</taxon>
        <taxon>Sphingobacteriales</taxon>
        <taxon>Sphingobacteriaceae</taxon>
        <taxon>Sphingobacterium</taxon>
    </lineage>
</organism>
<comment type="caution">
    <text evidence="2">The sequence shown here is derived from an EMBL/GenBank/DDBJ whole genome shotgun (WGS) entry which is preliminary data.</text>
</comment>
<keyword evidence="3" id="KW-1185">Reference proteome</keyword>
<reference evidence="2 3" key="1">
    <citation type="submission" date="2019-04" db="EMBL/GenBank/DDBJ databases">
        <title>Sphingobacterium olei sp. nov., isolated from oil-contaminated soil.</title>
        <authorList>
            <person name="Liu B."/>
        </authorList>
    </citation>
    <scope>NUCLEOTIDE SEQUENCE [LARGE SCALE GENOMIC DNA]</scope>
    <source>
        <strain evidence="2 3">Y3L14</strain>
    </source>
</reference>
<dbReference type="RefSeq" id="WP_136822114.1">
    <property type="nucleotide sequence ID" value="NZ_BMJX01000006.1"/>
</dbReference>
<dbReference type="AlphaFoldDB" id="A0A4U0GWD6"/>
<name>A0A4U0GWD6_9SPHI</name>
<evidence type="ECO:0000313" key="2">
    <source>
        <dbReference type="EMBL" id="TJY63440.1"/>
    </source>
</evidence>
<dbReference type="InterPro" id="IPR012347">
    <property type="entry name" value="Ferritin-like"/>
</dbReference>
<dbReference type="EMBL" id="SUKA01000006">
    <property type="protein sequence ID" value="TJY63440.1"/>
    <property type="molecule type" value="Genomic_DNA"/>
</dbReference>
<accession>A0A4U0GWD6</accession>
<evidence type="ECO:0000313" key="3">
    <source>
        <dbReference type="Proteomes" id="UP000309872"/>
    </source>
</evidence>
<protein>
    <submittedName>
        <fullName evidence="2">DUF2383 domain-containing protein</fullName>
    </submittedName>
</protein>
<dbReference type="Pfam" id="PF09537">
    <property type="entry name" value="DUF2383"/>
    <property type="match status" value="1"/>
</dbReference>
<sequence>MEQTKKTVDLSNKLIALNNDRAEWYAHAIKNITGISNMDIKSLFEELMEQAQQFAKELHPFVVVNGKEPTTGTTAAGMFQRLWQDVKSTLVPIEREELLAKCAGVELKAQELYKGAIDSAPSLSEKLLEYIQIQADTQNRSYEKILHFQKRQNVPSP</sequence>
<dbReference type="SUPFAM" id="SSF47240">
    <property type="entry name" value="Ferritin-like"/>
    <property type="match status" value="1"/>
</dbReference>
<evidence type="ECO:0000259" key="1">
    <source>
        <dbReference type="Pfam" id="PF09537"/>
    </source>
</evidence>
<proteinExistence type="predicted"/>
<dbReference type="InterPro" id="IPR019052">
    <property type="entry name" value="DUF2383"/>
</dbReference>
<feature type="domain" description="DUF2383" evidence="1">
    <location>
        <begin position="12"/>
        <end position="118"/>
    </location>
</feature>